<evidence type="ECO:0000256" key="4">
    <source>
        <dbReference type="ARBA" id="ARBA00022898"/>
    </source>
</evidence>
<gene>
    <name evidence="6" type="ORF">CD943_11635</name>
</gene>
<keyword evidence="3 6" id="KW-0808">Transferase</keyword>
<comment type="similarity">
    <text evidence="5">Belongs to the class-III pyridoxal-phosphate-dependent aminotransferase family.</text>
</comment>
<dbReference type="AlphaFoldDB" id="A0A1Z3LZ84"/>
<dbReference type="GO" id="GO:0042802">
    <property type="term" value="F:identical protein binding"/>
    <property type="evidence" value="ECO:0007669"/>
    <property type="project" value="TreeGrafter"/>
</dbReference>
<dbReference type="InterPro" id="IPR004636">
    <property type="entry name" value="AcOrn/SuccOrn_fam"/>
</dbReference>
<evidence type="ECO:0000256" key="3">
    <source>
        <dbReference type="ARBA" id="ARBA00022679"/>
    </source>
</evidence>
<reference evidence="6 7" key="1">
    <citation type="submission" date="2017-06" db="EMBL/GenBank/DDBJ databases">
        <title>Biodegradation of gentamicin by bacterial consortia AMQD4 in synthetic medium and raw gentamicin sewage.</title>
        <authorList>
            <person name="Chang H."/>
            <person name="Feng Y."/>
            <person name="Li Z."/>
            <person name="Xue J."/>
            <person name="Cheng D."/>
        </authorList>
    </citation>
    <scope>NUCLEOTIDE SEQUENCE [LARGE SCALE GENOMIC DNA]</scope>
    <source>
        <strain evidence="6 7">BZC3</strain>
    </source>
</reference>
<keyword evidence="2 6" id="KW-0032">Aminotransferase</keyword>
<dbReference type="GO" id="GO:0006526">
    <property type="term" value="P:L-arginine biosynthetic process"/>
    <property type="evidence" value="ECO:0007669"/>
    <property type="project" value="UniProtKB-ARBA"/>
</dbReference>
<dbReference type="CDD" id="cd00610">
    <property type="entry name" value="OAT_like"/>
    <property type="match status" value="1"/>
</dbReference>
<keyword evidence="4 5" id="KW-0663">Pyridoxal phosphate</keyword>
<dbReference type="EMBL" id="CP021995">
    <property type="protein sequence ID" value="ASD27482.1"/>
    <property type="molecule type" value="Genomic_DNA"/>
</dbReference>
<proteinExistence type="inferred from homology"/>
<dbReference type="Proteomes" id="UP000197024">
    <property type="component" value="Chromosome"/>
</dbReference>
<organism evidence="6 7">
    <name type="scientific">Brevundimonas diminuta</name>
    <name type="common">Pseudomonas diminuta</name>
    <dbReference type="NCBI Taxonomy" id="293"/>
    <lineage>
        <taxon>Bacteria</taxon>
        <taxon>Pseudomonadati</taxon>
        <taxon>Pseudomonadota</taxon>
        <taxon>Alphaproteobacteria</taxon>
        <taxon>Caulobacterales</taxon>
        <taxon>Caulobacteraceae</taxon>
        <taxon>Brevundimonas</taxon>
    </lineage>
</organism>
<dbReference type="NCBIfam" id="NF002325">
    <property type="entry name" value="PRK01278.1"/>
    <property type="match status" value="1"/>
</dbReference>
<evidence type="ECO:0000256" key="2">
    <source>
        <dbReference type="ARBA" id="ARBA00022576"/>
    </source>
</evidence>
<evidence type="ECO:0000313" key="7">
    <source>
        <dbReference type="Proteomes" id="UP000197024"/>
    </source>
</evidence>
<dbReference type="FunFam" id="3.40.640.10:FF:000004">
    <property type="entry name" value="Acetylornithine aminotransferase"/>
    <property type="match status" value="1"/>
</dbReference>
<dbReference type="NCBIfam" id="TIGR00707">
    <property type="entry name" value="argD"/>
    <property type="match status" value="1"/>
</dbReference>
<dbReference type="InterPro" id="IPR015424">
    <property type="entry name" value="PyrdxlP-dep_Trfase"/>
</dbReference>
<dbReference type="InterPro" id="IPR049704">
    <property type="entry name" value="Aminotrans_3_PPA_site"/>
</dbReference>
<dbReference type="GO" id="GO:0030170">
    <property type="term" value="F:pyridoxal phosphate binding"/>
    <property type="evidence" value="ECO:0007669"/>
    <property type="project" value="InterPro"/>
</dbReference>
<dbReference type="InterPro" id="IPR015422">
    <property type="entry name" value="PyrdxlP-dep_Trfase_small"/>
</dbReference>
<dbReference type="Pfam" id="PF00202">
    <property type="entry name" value="Aminotran_3"/>
    <property type="match status" value="1"/>
</dbReference>
<evidence type="ECO:0000256" key="1">
    <source>
        <dbReference type="ARBA" id="ARBA00001933"/>
    </source>
</evidence>
<reference evidence="6 7" key="2">
    <citation type="submission" date="2017-06" db="EMBL/GenBank/DDBJ databases">
        <authorList>
            <person name="Kim H.J."/>
            <person name="Triplett B.A."/>
        </authorList>
    </citation>
    <scope>NUCLEOTIDE SEQUENCE [LARGE SCALE GENOMIC DNA]</scope>
    <source>
        <strain evidence="6 7">BZC3</strain>
    </source>
</reference>
<dbReference type="InterPro" id="IPR015421">
    <property type="entry name" value="PyrdxlP-dep_Trfase_major"/>
</dbReference>
<name>A0A1Z3LZ84_BREDI</name>
<evidence type="ECO:0000256" key="5">
    <source>
        <dbReference type="RuleBase" id="RU003560"/>
    </source>
</evidence>
<dbReference type="RefSeq" id="WP_088411123.1">
    <property type="nucleotide sequence ID" value="NZ_CP021995.1"/>
</dbReference>
<dbReference type="PIRSF" id="PIRSF000521">
    <property type="entry name" value="Transaminase_4ab_Lys_Orn"/>
    <property type="match status" value="1"/>
</dbReference>
<dbReference type="InterPro" id="IPR050103">
    <property type="entry name" value="Class-III_PLP-dep_AT"/>
</dbReference>
<dbReference type="SUPFAM" id="SSF53383">
    <property type="entry name" value="PLP-dependent transferases"/>
    <property type="match status" value="1"/>
</dbReference>
<sequence length="399" mass="42889">MTSPILPVAARLDLAFEYGKGAWLYDQDGKAYLDFASGIAVNALGHCHPHLVRALKKQAGKIWHTSNTVRIPEGERLAQRLVDSTFAEVVYFANSGGEANEAAVKMARRRHAVAGRPERYRIVTFEGAFHGRTLAMIAATGHPPYIEGFGPKVEGFDQVQLDDRDALEAVVTDQTAALMIEPIQGEGGLRVVKTETLERLRRMCDERGMLLILDEVQSGVGRTGRFFAHEWSGIVPDIVTVAKGIGGGFPMGACLATRHAAEGMTLGTHGTTFGGNPLAMAVGNAVLDIVQDDAFLARVLNKAVLLRRQLKRVQRAYGRLVGELRGEGLLQGFCARGVEARDFVAALGEQGLIALAARDNVVRFAPPLTVTAKEIADAGARLEAACGALTRGRRSSRAA</sequence>
<dbReference type="PANTHER" id="PTHR11986:SF113">
    <property type="entry name" value="SUCCINYLORNITHINE TRANSAMINASE"/>
    <property type="match status" value="1"/>
</dbReference>
<dbReference type="STRING" id="293.GCA_000988015_00279"/>
<dbReference type="Gene3D" id="3.40.640.10">
    <property type="entry name" value="Type I PLP-dependent aspartate aminotransferase-like (Major domain)"/>
    <property type="match status" value="1"/>
</dbReference>
<dbReference type="EC" id="2.6.1.11" evidence="6"/>
<dbReference type="PROSITE" id="PS00600">
    <property type="entry name" value="AA_TRANSFER_CLASS_3"/>
    <property type="match status" value="1"/>
</dbReference>
<evidence type="ECO:0000313" key="6">
    <source>
        <dbReference type="EMBL" id="ASD27482.1"/>
    </source>
</evidence>
<protein>
    <submittedName>
        <fullName evidence="6">Acetylornithine transaminase</fullName>
        <ecNumber evidence="6">2.6.1.11</ecNumber>
    </submittedName>
</protein>
<comment type="cofactor">
    <cofactor evidence="1">
        <name>pyridoxal 5'-phosphate</name>
        <dbReference type="ChEBI" id="CHEBI:597326"/>
    </cofactor>
</comment>
<dbReference type="Gene3D" id="3.90.1150.10">
    <property type="entry name" value="Aspartate Aminotransferase, domain 1"/>
    <property type="match status" value="1"/>
</dbReference>
<dbReference type="InterPro" id="IPR005814">
    <property type="entry name" value="Aminotrans_3"/>
</dbReference>
<dbReference type="PANTHER" id="PTHR11986">
    <property type="entry name" value="AMINOTRANSFERASE CLASS III"/>
    <property type="match status" value="1"/>
</dbReference>
<dbReference type="GO" id="GO:0003992">
    <property type="term" value="F:N2-acetyl-L-ornithine:2-oxoglutarate 5-aminotransferase activity"/>
    <property type="evidence" value="ECO:0007669"/>
    <property type="project" value="UniProtKB-EC"/>
</dbReference>
<accession>A0A1Z3LZ84</accession>